<accession>A0A445KBC0</accession>
<dbReference type="Proteomes" id="UP000289340">
    <property type="component" value="Chromosome 6"/>
</dbReference>
<protein>
    <submittedName>
        <fullName evidence="2">Histone deacetylase 6</fullName>
    </submittedName>
</protein>
<feature type="region of interest" description="Disordered" evidence="1">
    <location>
        <begin position="90"/>
        <end position="131"/>
    </location>
</feature>
<dbReference type="AlphaFoldDB" id="A0A445KBC0"/>
<gene>
    <name evidence="2" type="ORF">D0Y65_015022</name>
</gene>
<sequence length="131" mass="14480">MENLNTPRDLEKIRCQISKATIASCLSYVPEARGQGLNISRIRASDFSCCHAYGAHISLSLNTLLEQLSRLPHAPNAPFQTTPSVIEVPEEEEEGMDVRPKPCIWSGEDFDSDHDDDMGSSKNSDLTAQTM</sequence>
<reference evidence="2 3" key="1">
    <citation type="submission" date="2018-09" db="EMBL/GenBank/DDBJ databases">
        <title>A high-quality reference genome of wild soybean provides a powerful tool to mine soybean genomes.</title>
        <authorList>
            <person name="Xie M."/>
            <person name="Chung C.Y.L."/>
            <person name="Li M.-W."/>
            <person name="Wong F.-L."/>
            <person name="Chan T.-F."/>
            <person name="Lam H.-M."/>
        </authorList>
    </citation>
    <scope>NUCLEOTIDE SEQUENCE [LARGE SCALE GENOMIC DNA]</scope>
    <source>
        <strain evidence="3">cv. W05</strain>
        <tissue evidence="2">Hypocotyl of etiolated seedlings</tissue>
    </source>
</reference>
<proteinExistence type="predicted"/>
<keyword evidence="3" id="KW-1185">Reference proteome</keyword>
<organism evidence="2 3">
    <name type="scientific">Glycine soja</name>
    <name type="common">Wild soybean</name>
    <dbReference type="NCBI Taxonomy" id="3848"/>
    <lineage>
        <taxon>Eukaryota</taxon>
        <taxon>Viridiplantae</taxon>
        <taxon>Streptophyta</taxon>
        <taxon>Embryophyta</taxon>
        <taxon>Tracheophyta</taxon>
        <taxon>Spermatophyta</taxon>
        <taxon>Magnoliopsida</taxon>
        <taxon>eudicotyledons</taxon>
        <taxon>Gunneridae</taxon>
        <taxon>Pentapetalae</taxon>
        <taxon>rosids</taxon>
        <taxon>fabids</taxon>
        <taxon>Fabales</taxon>
        <taxon>Fabaceae</taxon>
        <taxon>Papilionoideae</taxon>
        <taxon>50 kb inversion clade</taxon>
        <taxon>NPAAA clade</taxon>
        <taxon>indigoferoid/millettioid clade</taxon>
        <taxon>Phaseoleae</taxon>
        <taxon>Glycine</taxon>
        <taxon>Glycine subgen. Soja</taxon>
    </lineage>
</organism>
<evidence type="ECO:0000313" key="3">
    <source>
        <dbReference type="Proteomes" id="UP000289340"/>
    </source>
</evidence>
<name>A0A445KBC0_GLYSO</name>
<evidence type="ECO:0000313" key="2">
    <source>
        <dbReference type="EMBL" id="RZC08102.1"/>
    </source>
</evidence>
<comment type="caution">
    <text evidence="2">The sequence shown here is derived from an EMBL/GenBank/DDBJ whole genome shotgun (WGS) entry which is preliminary data.</text>
</comment>
<feature type="compositionally biased region" description="Polar residues" evidence="1">
    <location>
        <begin position="122"/>
        <end position="131"/>
    </location>
</feature>
<evidence type="ECO:0000256" key="1">
    <source>
        <dbReference type="SAM" id="MobiDB-lite"/>
    </source>
</evidence>
<feature type="compositionally biased region" description="Acidic residues" evidence="1">
    <location>
        <begin position="108"/>
        <end position="118"/>
    </location>
</feature>
<dbReference type="EMBL" id="QZWG01000006">
    <property type="protein sequence ID" value="RZC08102.1"/>
    <property type="molecule type" value="Genomic_DNA"/>
</dbReference>